<feature type="binding site" evidence="10">
    <location>
        <position position="388"/>
    </location>
    <ligand>
        <name>thiamine diphosphate</name>
        <dbReference type="ChEBI" id="CHEBI:58937"/>
    </ligand>
</feature>
<comment type="cofactor">
    <cofactor evidence="10">
        <name>thiamine diphosphate</name>
        <dbReference type="ChEBI" id="CHEBI:58937"/>
    </cofactor>
    <text evidence="10">Binds 1 thiamine pyrophosphate per subunit.</text>
</comment>
<dbReference type="Proteomes" id="UP001277761">
    <property type="component" value="Unassembled WGS sequence"/>
</dbReference>
<dbReference type="Pfam" id="PF13292">
    <property type="entry name" value="DXP_synthase_N"/>
    <property type="match status" value="1"/>
</dbReference>
<dbReference type="InterPro" id="IPR020826">
    <property type="entry name" value="Transketolase_BS"/>
</dbReference>
<evidence type="ECO:0000256" key="3">
    <source>
        <dbReference type="ARBA" id="ARBA00011738"/>
    </source>
</evidence>
<name>A0ABU4VF50_9ACTN</name>
<comment type="similarity">
    <text evidence="2 10">Belongs to the transketolase family. DXPS subfamily.</text>
</comment>
<dbReference type="Pfam" id="PF02780">
    <property type="entry name" value="Transketolase_C"/>
    <property type="match status" value="1"/>
</dbReference>
<evidence type="ECO:0000256" key="10">
    <source>
        <dbReference type="HAMAP-Rule" id="MF_00315"/>
    </source>
</evidence>
<keyword evidence="7 10" id="KW-0784">Thiamine biosynthesis</keyword>
<feature type="domain" description="Transketolase-like pyrimidine-binding" evidence="11">
    <location>
        <begin position="337"/>
        <end position="501"/>
    </location>
</feature>
<dbReference type="PANTHER" id="PTHR43322:SF5">
    <property type="entry name" value="1-DEOXY-D-XYLULOSE-5-PHOSPHATE SYNTHASE, CHLOROPLASTIC"/>
    <property type="match status" value="1"/>
</dbReference>
<dbReference type="InterPro" id="IPR009014">
    <property type="entry name" value="Transketo_C/PFOR_II"/>
</dbReference>
<dbReference type="InterPro" id="IPR005477">
    <property type="entry name" value="Dxylulose-5-P_synthase"/>
</dbReference>
<gene>
    <name evidence="10 12" type="primary">dxs</name>
    <name evidence="12" type="ORF">SK069_00060</name>
</gene>
<evidence type="ECO:0000256" key="9">
    <source>
        <dbReference type="ARBA" id="ARBA00023229"/>
    </source>
</evidence>
<feature type="binding site" evidence="10">
    <location>
        <position position="184"/>
    </location>
    <ligand>
        <name>Mg(2+)</name>
        <dbReference type="ChEBI" id="CHEBI:18420"/>
    </ligand>
</feature>
<dbReference type="InterPro" id="IPR033248">
    <property type="entry name" value="Transketolase_C"/>
</dbReference>
<dbReference type="Gene3D" id="3.40.50.970">
    <property type="match status" value="2"/>
</dbReference>
<protein>
    <recommendedName>
        <fullName evidence="10">1-deoxy-D-xylulose-5-phosphate synthase</fullName>
        <ecNumber evidence="10">2.2.1.7</ecNumber>
    </recommendedName>
    <alternativeName>
        <fullName evidence="10">1-deoxyxylulose-5-phosphate synthase</fullName>
        <shortName evidence="10">DXP synthase</shortName>
        <shortName evidence="10">DXPS</shortName>
    </alternativeName>
</protein>
<evidence type="ECO:0000313" key="12">
    <source>
        <dbReference type="EMBL" id="MDX8149972.1"/>
    </source>
</evidence>
<evidence type="ECO:0000259" key="11">
    <source>
        <dbReference type="SMART" id="SM00861"/>
    </source>
</evidence>
<organism evidence="12 13">
    <name type="scientific">Patulibacter brassicae</name>
    <dbReference type="NCBI Taxonomy" id="1705717"/>
    <lineage>
        <taxon>Bacteria</taxon>
        <taxon>Bacillati</taxon>
        <taxon>Actinomycetota</taxon>
        <taxon>Thermoleophilia</taxon>
        <taxon>Solirubrobacterales</taxon>
        <taxon>Patulibacteraceae</taxon>
        <taxon>Patulibacter</taxon>
    </lineage>
</organism>
<keyword evidence="6 10" id="KW-0460">Magnesium</keyword>
<comment type="subunit">
    <text evidence="3 10">Homodimer.</text>
</comment>
<dbReference type="Gene3D" id="3.40.50.920">
    <property type="match status" value="1"/>
</dbReference>
<keyword evidence="9 10" id="KW-0414">Isoprene biosynthesis</keyword>
<keyword evidence="8 10" id="KW-0786">Thiamine pyrophosphate</keyword>
<evidence type="ECO:0000256" key="1">
    <source>
        <dbReference type="ARBA" id="ARBA00004980"/>
    </source>
</evidence>
<accession>A0ABU4VF50</accession>
<dbReference type="SUPFAM" id="SSF52518">
    <property type="entry name" value="Thiamin diphosphate-binding fold (THDP-binding)"/>
    <property type="match status" value="2"/>
</dbReference>
<evidence type="ECO:0000256" key="2">
    <source>
        <dbReference type="ARBA" id="ARBA00011081"/>
    </source>
</evidence>
<comment type="cofactor">
    <cofactor evidence="10">
        <name>Mg(2+)</name>
        <dbReference type="ChEBI" id="CHEBI:18420"/>
    </cofactor>
    <text evidence="10">Binds 1 Mg(2+) ion per subunit.</text>
</comment>
<evidence type="ECO:0000256" key="8">
    <source>
        <dbReference type="ARBA" id="ARBA00023052"/>
    </source>
</evidence>
<dbReference type="HAMAP" id="MF_00315">
    <property type="entry name" value="DXP_synth"/>
    <property type="match status" value="1"/>
</dbReference>
<comment type="pathway">
    <text evidence="1 10">Metabolic intermediate biosynthesis; 1-deoxy-D-xylulose 5-phosphate biosynthesis; 1-deoxy-D-xylulose 5-phosphate from D-glyceraldehyde 3-phosphate and pyruvate: step 1/1.</text>
</comment>
<dbReference type="PROSITE" id="PS00802">
    <property type="entry name" value="TRANSKETOLASE_2"/>
    <property type="match status" value="1"/>
</dbReference>
<feature type="binding site" evidence="10">
    <location>
        <position position="155"/>
    </location>
    <ligand>
        <name>Mg(2+)</name>
        <dbReference type="ChEBI" id="CHEBI:18420"/>
    </ligand>
</feature>
<comment type="function">
    <text evidence="10">Catalyzes the acyloin condensation reaction between C atoms 2 and 3 of pyruvate and glyceraldehyde 3-phosphate to yield 1-deoxy-D-xylulose-5-phosphate (DXP).</text>
</comment>
<dbReference type="Pfam" id="PF02779">
    <property type="entry name" value="Transket_pyr"/>
    <property type="match status" value="1"/>
</dbReference>
<evidence type="ECO:0000256" key="4">
    <source>
        <dbReference type="ARBA" id="ARBA00022679"/>
    </source>
</evidence>
<dbReference type="SMART" id="SM00861">
    <property type="entry name" value="Transket_pyr"/>
    <property type="match status" value="1"/>
</dbReference>
<evidence type="ECO:0000256" key="6">
    <source>
        <dbReference type="ARBA" id="ARBA00022842"/>
    </source>
</evidence>
<dbReference type="NCBIfam" id="NF003933">
    <property type="entry name" value="PRK05444.2-2"/>
    <property type="match status" value="1"/>
</dbReference>
<keyword evidence="4 10" id="KW-0808">Transferase</keyword>
<feature type="binding site" evidence="10">
    <location>
        <position position="74"/>
    </location>
    <ligand>
        <name>thiamine diphosphate</name>
        <dbReference type="ChEBI" id="CHEBI:58937"/>
    </ligand>
</feature>
<feature type="binding site" evidence="10">
    <location>
        <begin position="115"/>
        <end position="117"/>
    </location>
    <ligand>
        <name>thiamine diphosphate</name>
        <dbReference type="ChEBI" id="CHEBI:58937"/>
    </ligand>
</feature>
<reference evidence="12 13" key="1">
    <citation type="submission" date="2023-11" db="EMBL/GenBank/DDBJ databases">
        <authorList>
            <person name="Xu M."/>
            <person name="Jiang T."/>
        </authorList>
    </citation>
    <scope>NUCLEOTIDE SEQUENCE [LARGE SCALE GENOMIC DNA]</scope>
    <source>
        <strain evidence="12 13">SD</strain>
    </source>
</reference>
<dbReference type="InterPro" id="IPR049557">
    <property type="entry name" value="Transketolase_CS"/>
</dbReference>
<dbReference type="InterPro" id="IPR005475">
    <property type="entry name" value="Transketolase-like_Pyr-bd"/>
</dbReference>
<dbReference type="RefSeq" id="WP_319952126.1">
    <property type="nucleotide sequence ID" value="NZ_JAXAVX010000001.1"/>
</dbReference>
<proteinExistence type="inferred from homology"/>
<feature type="binding site" evidence="10">
    <location>
        <begin position="156"/>
        <end position="157"/>
    </location>
    <ligand>
        <name>thiamine diphosphate</name>
        <dbReference type="ChEBI" id="CHEBI:58937"/>
    </ligand>
</feature>
<dbReference type="SUPFAM" id="SSF52922">
    <property type="entry name" value="TK C-terminal domain-like"/>
    <property type="match status" value="1"/>
</dbReference>
<keyword evidence="5 10" id="KW-0479">Metal-binding</keyword>
<feature type="binding site" evidence="10">
    <location>
        <position position="295"/>
    </location>
    <ligand>
        <name>thiamine diphosphate</name>
        <dbReference type="ChEBI" id="CHEBI:58937"/>
    </ligand>
</feature>
<evidence type="ECO:0000313" key="13">
    <source>
        <dbReference type="Proteomes" id="UP001277761"/>
    </source>
</evidence>
<keyword evidence="13" id="KW-1185">Reference proteome</keyword>
<evidence type="ECO:0000256" key="7">
    <source>
        <dbReference type="ARBA" id="ARBA00022977"/>
    </source>
</evidence>
<dbReference type="InterPro" id="IPR029061">
    <property type="entry name" value="THDP-binding"/>
</dbReference>
<dbReference type="CDD" id="cd02007">
    <property type="entry name" value="TPP_DXS"/>
    <property type="match status" value="1"/>
</dbReference>
<evidence type="ECO:0000256" key="5">
    <source>
        <dbReference type="ARBA" id="ARBA00022723"/>
    </source>
</evidence>
<comment type="catalytic activity">
    <reaction evidence="10">
        <text>D-glyceraldehyde 3-phosphate + pyruvate + H(+) = 1-deoxy-D-xylulose 5-phosphate + CO2</text>
        <dbReference type="Rhea" id="RHEA:12605"/>
        <dbReference type="ChEBI" id="CHEBI:15361"/>
        <dbReference type="ChEBI" id="CHEBI:15378"/>
        <dbReference type="ChEBI" id="CHEBI:16526"/>
        <dbReference type="ChEBI" id="CHEBI:57792"/>
        <dbReference type="ChEBI" id="CHEBI:59776"/>
        <dbReference type="EC" id="2.2.1.7"/>
    </reaction>
</comment>
<dbReference type="GO" id="GO:0008661">
    <property type="term" value="F:1-deoxy-D-xylulose-5-phosphate synthase activity"/>
    <property type="evidence" value="ECO:0007669"/>
    <property type="project" value="UniProtKB-EC"/>
</dbReference>
<dbReference type="NCBIfam" id="TIGR00204">
    <property type="entry name" value="dxs"/>
    <property type="match status" value="1"/>
</dbReference>
<feature type="binding site" evidence="10">
    <location>
        <position position="184"/>
    </location>
    <ligand>
        <name>thiamine diphosphate</name>
        <dbReference type="ChEBI" id="CHEBI:58937"/>
    </ligand>
</feature>
<dbReference type="PROSITE" id="PS00801">
    <property type="entry name" value="TRANSKETOLASE_1"/>
    <property type="match status" value="1"/>
</dbReference>
<dbReference type="CDD" id="cd07033">
    <property type="entry name" value="TPP_PYR_DXS_TK_like"/>
    <property type="match status" value="1"/>
</dbReference>
<dbReference type="EC" id="2.2.1.7" evidence="10"/>
<dbReference type="PANTHER" id="PTHR43322">
    <property type="entry name" value="1-D-DEOXYXYLULOSE 5-PHOSPHATE SYNTHASE-RELATED"/>
    <property type="match status" value="1"/>
</dbReference>
<sequence length="662" mass="70005">MTRLLDRIDHPQDLHGLTEAELQQVAQEVREHIIDTVGEIGGHFGANLGTCEIAVALHSLMDSPRDKILWDVGHQAYPHKILTGRRDELSTIRKYEGLAPFCAIHESPHDIMGAGHASTSIGYGVGLREGARLRAAHAGGGAEEPAPRVVAVIGDGAMTGGVAFEAAHQAGGLGTPLVVLLNDNGMSISPNVGSLSRYFQGVRLKPRLWHGRERVEEALTDLPGVGGIVERVGPTLKGSMKLLNAEGELWESLDWAYVGPVDGHDVHALRQALKQAFAADRPVVVHAKTIKGKGFAPAEEGGLEGMETWHAAKPGSIVARAPAPKVPADPDAPAKPPQYTQVFGRRMIEEVRADRRVVGITAAMNSGTGLNLLQVAEPDHYFDVGIAEQQALLFASGLALEGLKPVAAIYSTFLQRAYDQIVHDVCLQELDVVLAMDRAGLVGDDGPTHHGVFDIAYLRSLPSIVVAAPRDEAELVHLLHTGIAHDGPFALRYPRGEAVGVPLPERARRLEIGKGEVLRRGERVALLGYGSGVGVALEAAALLREAGVEATVADARWAKPLDVELVRALASSHELLVTLEEGVLAGGFGTAVLEAGEEHGIPLATAGGVPGVTQVLRVGMPDRYVTHGAPKLLHQEVGFTGAAVARRVATALGVRGGVPAQA</sequence>
<dbReference type="EMBL" id="JAXAVX010000001">
    <property type="protein sequence ID" value="MDX8149972.1"/>
    <property type="molecule type" value="Genomic_DNA"/>
</dbReference>
<comment type="caution">
    <text evidence="12">The sequence shown here is derived from an EMBL/GenBank/DDBJ whole genome shotgun (WGS) entry which is preliminary data.</text>
</comment>